<sequence length="928" mass="97485">MHRPSEVSGAGRPQVPGEQSLLGRDAEWARIAALVESAVGTGRGPSVLVVTGEPGAGKTSLLDRAADRAAAQGALVLRARGSESEHGIGLAALHQLLRPLLSGAGRLPESQRRAVRGAFGIGAGAGEPVDPLHLRVGVSTLVGDAAARRPLLLVVDDLQWLDLGSLDLLAFVARRLDGEAAALLAAAREDTVPLRFDRDFPQVTVGPLGRASAGLLLDAQPVPPCGRARSRILQEAAGNPLALVELSRALAHGRVESGGSRALPLTKRLENLFAADLPDLPADTRRALLLAAATDTGELSDVVGAAGGLDCLGALEPAERAGLVRIQDGLLRLRHPLVRSAIYGAASFTERRSAHLALAGALVHEPDRRAWHLAAAATGPDAEVADALAASAERARSRGGHAAAAAALERAADLTPDPELRCQRLLAAARSAMFGGHPQWVGELTARVTGYTDRPELRAQAGVFSGWALGLTLRHDAALESLLAVAEQHVAALPDAALSALGIAATSAFASGDPFHRAELRRLAERLADVPDPNSQAWIAAATAPHTGRARALELLAAANAAMGEDDLSALTVLGGTAWCMDETALAVELLGRALDHLRRAGTAGTNATVSQAIALAQYESGAWTAARNSTEDTLWMAAEAGADLSAVGTRILQATLDARQGDPAARERAEAAVRGVDLRRSLALQVRHRVALSIAATVAGDHAEAYRQVRALFTRDIRPRPVHYHASLYYLGDLAAAAVHADEVADARAVFESVQPDLGDDRSPRLHAIVERAAALLAEGEDAERHFRAALADPAGAGWPFERALVQLDHAEWLRRRRRSAEARPLLGAALETFRRLDAGPWRDRAAAELRAAGAEVPAADAGAAQEPLTPQERRIAELAAQGLTNRDIAARLYLSPRTVGYHLRKVFAKLGIRARAQLRDALGGLA</sequence>
<dbReference type="InterPro" id="IPR000792">
    <property type="entry name" value="Tscrpt_reg_LuxR_C"/>
</dbReference>
<dbReference type="PANTHER" id="PTHR16305">
    <property type="entry name" value="TESTICULAR SOLUBLE ADENYLYL CYCLASE"/>
    <property type="match status" value="1"/>
</dbReference>
<dbReference type="Gene3D" id="3.40.50.300">
    <property type="entry name" value="P-loop containing nucleotide triphosphate hydrolases"/>
    <property type="match status" value="1"/>
</dbReference>
<evidence type="ECO:0000256" key="2">
    <source>
        <dbReference type="ARBA" id="ARBA00022840"/>
    </source>
</evidence>
<reference evidence="4 5" key="1">
    <citation type="submission" date="2015-02" db="EMBL/GenBank/DDBJ databases">
        <title>Draft genome sequence of Kitasatospora griseola MF730-N6, a bafilomycin, terpentecin and satosporin producer.</title>
        <authorList>
            <person name="Arens J.C."/>
            <person name="Haltli B."/>
            <person name="Kerr R.G."/>
        </authorList>
    </citation>
    <scope>NUCLEOTIDE SEQUENCE [LARGE SCALE GENOMIC DNA]</scope>
    <source>
        <strain evidence="4 5">MF730-N6</strain>
    </source>
</reference>
<dbReference type="STRING" id="2064.TR51_05240"/>
<organism evidence="4 5">
    <name type="scientific">Kitasatospora griseola</name>
    <name type="common">Streptomyces griseolosporeus</name>
    <dbReference type="NCBI Taxonomy" id="2064"/>
    <lineage>
        <taxon>Bacteria</taxon>
        <taxon>Bacillati</taxon>
        <taxon>Actinomycetota</taxon>
        <taxon>Actinomycetes</taxon>
        <taxon>Kitasatosporales</taxon>
        <taxon>Streptomycetaceae</taxon>
        <taxon>Kitasatospora</taxon>
    </lineage>
</organism>
<dbReference type="PROSITE" id="PS50043">
    <property type="entry name" value="HTH_LUXR_2"/>
    <property type="match status" value="1"/>
</dbReference>
<protein>
    <submittedName>
        <fullName evidence="4">Transcriptional regulator</fullName>
    </submittedName>
</protein>
<dbReference type="GO" id="GO:0005737">
    <property type="term" value="C:cytoplasm"/>
    <property type="evidence" value="ECO:0007669"/>
    <property type="project" value="TreeGrafter"/>
</dbReference>
<comment type="caution">
    <text evidence="4">The sequence shown here is derived from an EMBL/GenBank/DDBJ whole genome shotgun (WGS) entry which is preliminary data.</text>
</comment>
<name>A0A0D0P6Z8_KITGR</name>
<dbReference type="SUPFAM" id="SSF46894">
    <property type="entry name" value="C-terminal effector domain of the bipartite response regulators"/>
    <property type="match status" value="1"/>
</dbReference>
<feature type="domain" description="HTH luxR-type" evidence="3">
    <location>
        <begin position="863"/>
        <end position="928"/>
    </location>
</feature>
<dbReference type="Pfam" id="PF00196">
    <property type="entry name" value="GerE"/>
    <property type="match status" value="1"/>
</dbReference>
<dbReference type="InterPro" id="IPR036388">
    <property type="entry name" value="WH-like_DNA-bd_sf"/>
</dbReference>
<dbReference type="PATRIC" id="fig|2064.6.peg.1160"/>
<evidence type="ECO:0000259" key="3">
    <source>
        <dbReference type="PROSITE" id="PS50043"/>
    </source>
</evidence>
<dbReference type="OrthoDB" id="5476461at2"/>
<dbReference type="EMBL" id="JXZB01000001">
    <property type="protein sequence ID" value="KIQ67331.1"/>
    <property type="molecule type" value="Genomic_DNA"/>
</dbReference>
<evidence type="ECO:0000313" key="5">
    <source>
        <dbReference type="Proteomes" id="UP000032066"/>
    </source>
</evidence>
<evidence type="ECO:0000313" key="4">
    <source>
        <dbReference type="EMBL" id="KIQ67331.1"/>
    </source>
</evidence>
<dbReference type="Pfam" id="PF13191">
    <property type="entry name" value="AAA_16"/>
    <property type="match status" value="1"/>
</dbReference>
<dbReference type="GO" id="GO:0006355">
    <property type="term" value="P:regulation of DNA-templated transcription"/>
    <property type="evidence" value="ECO:0007669"/>
    <property type="project" value="InterPro"/>
</dbReference>
<keyword evidence="1" id="KW-0547">Nucleotide-binding</keyword>
<proteinExistence type="predicted"/>
<gene>
    <name evidence="4" type="ORF">TR51_05240</name>
</gene>
<dbReference type="Gene3D" id="1.10.10.10">
    <property type="entry name" value="Winged helix-like DNA-binding domain superfamily/Winged helix DNA-binding domain"/>
    <property type="match status" value="1"/>
</dbReference>
<dbReference type="GO" id="GO:0005524">
    <property type="term" value="F:ATP binding"/>
    <property type="evidence" value="ECO:0007669"/>
    <property type="project" value="UniProtKB-KW"/>
</dbReference>
<dbReference type="InterPro" id="IPR027417">
    <property type="entry name" value="P-loop_NTPase"/>
</dbReference>
<dbReference type="GO" id="GO:0004016">
    <property type="term" value="F:adenylate cyclase activity"/>
    <property type="evidence" value="ECO:0007669"/>
    <property type="project" value="TreeGrafter"/>
</dbReference>
<keyword evidence="5" id="KW-1185">Reference proteome</keyword>
<dbReference type="SMART" id="SM00421">
    <property type="entry name" value="HTH_LUXR"/>
    <property type="match status" value="1"/>
</dbReference>
<dbReference type="InterPro" id="IPR041664">
    <property type="entry name" value="AAA_16"/>
</dbReference>
<dbReference type="CDD" id="cd06170">
    <property type="entry name" value="LuxR_C_like"/>
    <property type="match status" value="1"/>
</dbReference>
<keyword evidence="2" id="KW-0067">ATP-binding</keyword>
<dbReference type="PRINTS" id="PR00038">
    <property type="entry name" value="HTHLUXR"/>
</dbReference>
<dbReference type="Proteomes" id="UP000032066">
    <property type="component" value="Unassembled WGS sequence"/>
</dbReference>
<dbReference type="PANTHER" id="PTHR16305:SF35">
    <property type="entry name" value="TRANSCRIPTIONAL ACTIVATOR DOMAIN"/>
    <property type="match status" value="1"/>
</dbReference>
<evidence type="ECO:0000256" key="1">
    <source>
        <dbReference type="ARBA" id="ARBA00022741"/>
    </source>
</evidence>
<dbReference type="GO" id="GO:0003677">
    <property type="term" value="F:DNA binding"/>
    <property type="evidence" value="ECO:0007669"/>
    <property type="project" value="InterPro"/>
</dbReference>
<dbReference type="SUPFAM" id="SSF52540">
    <property type="entry name" value="P-loop containing nucleoside triphosphate hydrolases"/>
    <property type="match status" value="1"/>
</dbReference>
<dbReference type="AlphaFoldDB" id="A0A0D0P6Z8"/>
<accession>A0A0D0P6Z8</accession>
<dbReference type="InterPro" id="IPR016032">
    <property type="entry name" value="Sig_transdc_resp-reg_C-effctor"/>
</dbReference>